<sequence length="511" mass="56992">MSKKIIYRFFFFCAVFLSGIKLHAQSNLIGIFDDQSDIGKVKHAGSGSYDSNSQEYHLSGSGTNIWGNHDEFHFVWKRMKGDFILRTNAAFIGKGIEEHRKFGWMVRTSPDSNSKHISAVVHGAGLTSLQFRRTVGGATEEKKFELTSADVIQLERKGNTYTMSVARKGDLFVSQEISDVDLGDDVYVGLFICAHNPDVTEKAVFNNVRIVVPAGKDLVPYHQYLGSEIEILDLETQNSKIIYQSPKSLQAPNWMKDGKNLLYNSDGLLYTFNLKNNLPTVLNTGSAIHNNNDHVISFDGKWLAISSSDSTGNSIGWVLPATGGQPRRMNKIGPSYMHGWSPDGKYIVFCGSRDKEYDVYRIPSAGGPEVRLTTTPGLDDGPEYSPDGKYIYFNSVRSGLMQVWRMKADGSEQTQITNDDYNNWFPHISPDGKWIEFITFLKTEVAAGDHPFYKHVYLRMMPVGGGPIKVIAYLYGGQGTINTPSWAPDSKHLAFVSNNTLLFPVFPTATN</sequence>
<feature type="chain" id="PRO_5022002042" evidence="2">
    <location>
        <begin position="25"/>
        <end position="511"/>
    </location>
</feature>
<evidence type="ECO:0000313" key="3">
    <source>
        <dbReference type="EMBL" id="TWJ04819.1"/>
    </source>
</evidence>
<dbReference type="SUPFAM" id="SSF82171">
    <property type="entry name" value="DPP6 N-terminal domain-like"/>
    <property type="match status" value="1"/>
</dbReference>
<organism evidence="3 4">
    <name type="scientific">Mucilaginibacter frigoritolerans</name>
    <dbReference type="NCBI Taxonomy" id="652788"/>
    <lineage>
        <taxon>Bacteria</taxon>
        <taxon>Pseudomonadati</taxon>
        <taxon>Bacteroidota</taxon>
        <taxon>Sphingobacteriia</taxon>
        <taxon>Sphingobacteriales</taxon>
        <taxon>Sphingobacteriaceae</taxon>
        <taxon>Mucilaginibacter</taxon>
    </lineage>
</organism>
<protein>
    <submittedName>
        <fullName evidence="3">Tol biopolymer transport system component</fullName>
    </submittedName>
</protein>
<dbReference type="OrthoDB" id="8432779at2"/>
<comment type="similarity">
    <text evidence="1">Belongs to the TolB family.</text>
</comment>
<name>A0A562UGS0_9SPHI</name>
<evidence type="ECO:0000256" key="1">
    <source>
        <dbReference type="ARBA" id="ARBA00009820"/>
    </source>
</evidence>
<dbReference type="Gene3D" id="2.120.10.30">
    <property type="entry name" value="TolB, C-terminal domain"/>
    <property type="match status" value="1"/>
</dbReference>
<dbReference type="PANTHER" id="PTHR36842:SF1">
    <property type="entry name" value="PROTEIN TOLB"/>
    <property type="match status" value="1"/>
</dbReference>
<evidence type="ECO:0000256" key="2">
    <source>
        <dbReference type="SAM" id="SignalP"/>
    </source>
</evidence>
<keyword evidence="4" id="KW-1185">Reference proteome</keyword>
<gene>
    <name evidence="3" type="ORF">JN11_00542</name>
</gene>
<dbReference type="RefSeq" id="WP_144909340.1">
    <property type="nucleotide sequence ID" value="NZ_VLLI01000001.1"/>
</dbReference>
<dbReference type="Gene3D" id="2.60.120.200">
    <property type="match status" value="1"/>
</dbReference>
<dbReference type="Pfam" id="PF07676">
    <property type="entry name" value="PD40"/>
    <property type="match status" value="3"/>
</dbReference>
<dbReference type="Proteomes" id="UP000317010">
    <property type="component" value="Unassembled WGS sequence"/>
</dbReference>
<dbReference type="EMBL" id="VLLI01000001">
    <property type="protein sequence ID" value="TWJ04819.1"/>
    <property type="molecule type" value="Genomic_DNA"/>
</dbReference>
<dbReference type="InterPro" id="IPR011659">
    <property type="entry name" value="WD40"/>
</dbReference>
<dbReference type="AlphaFoldDB" id="A0A562UGS0"/>
<comment type="caution">
    <text evidence="3">The sequence shown here is derived from an EMBL/GenBank/DDBJ whole genome shotgun (WGS) entry which is preliminary data.</text>
</comment>
<keyword evidence="2" id="KW-0732">Signal</keyword>
<evidence type="ECO:0000313" key="4">
    <source>
        <dbReference type="Proteomes" id="UP000317010"/>
    </source>
</evidence>
<reference evidence="3 4" key="1">
    <citation type="submission" date="2019-07" db="EMBL/GenBank/DDBJ databases">
        <title>Genomic Encyclopedia of Archaeal and Bacterial Type Strains, Phase II (KMG-II): from individual species to whole genera.</title>
        <authorList>
            <person name="Goeker M."/>
        </authorList>
    </citation>
    <scope>NUCLEOTIDE SEQUENCE [LARGE SCALE GENOMIC DNA]</scope>
    <source>
        <strain evidence="3 4">ATCC BAA-1854</strain>
    </source>
</reference>
<feature type="signal peptide" evidence="2">
    <location>
        <begin position="1"/>
        <end position="24"/>
    </location>
</feature>
<accession>A0A562UGS0</accession>
<proteinExistence type="inferred from homology"/>
<dbReference type="InterPro" id="IPR011042">
    <property type="entry name" value="6-blade_b-propeller_TolB-like"/>
</dbReference>
<dbReference type="PANTHER" id="PTHR36842">
    <property type="entry name" value="PROTEIN TOLB HOMOLOG"/>
    <property type="match status" value="1"/>
</dbReference>